<reference evidence="1" key="1">
    <citation type="submission" date="2014-09" db="EMBL/GenBank/DDBJ databases">
        <authorList>
            <person name="Magalhaes I.L.F."/>
            <person name="Oliveira U."/>
            <person name="Santos F.R."/>
            <person name="Vidigal T.H.D.A."/>
            <person name="Brescovit A.D."/>
            <person name="Santos A.J."/>
        </authorList>
    </citation>
    <scope>NUCLEOTIDE SEQUENCE</scope>
    <source>
        <tissue evidence="1">Shoot tissue taken approximately 20 cm above the soil surface</tissue>
    </source>
</reference>
<proteinExistence type="predicted"/>
<reference evidence="1" key="2">
    <citation type="journal article" date="2015" name="Data Brief">
        <title>Shoot transcriptome of the giant reed, Arundo donax.</title>
        <authorList>
            <person name="Barrero R.A."/>
            <person name="Guerrero F.D."/>
            <person name="Moolhuijzen P."/>
            <person name="Goolsby J.A."/>
            <person name="Tidwell J."/>
            <person name="Bellgard S.E."/>
            <person name="Bellgard M.I."/>
        </authorList>
    </citation>
    <scope>NUCLEOTIDE SEQUENCE</scope>
    <source>
        <tissue evidence="1">Shoot tissue taken approximately 20 cm above the soil surface</tissue>
    </source>
</reference>
<organism evidence="1">
    <name type="scientific">Arundo donax</name>
    <name type="common">Giant reed</name>
    <name type="synonym">Donax arundinaceus</name>
    <dbReference type="NCBI Taxonomy" id="35708"/>
    <lineage>
        <taxon>Eukaryota</taxon>
        <taxon>Viridiplantae</taxon>
        <taxon>Streptophyta</taxon>
        <taxon>Embryophyta</taxon>
        <taxon>Tracheophyta</taxon>
        <taxon>Spermatophyta</taxon>
        <taxon>Magnoliopsida</taxon>
        <taxon>Liliopsida</taxon>
        <taxon>Poales</taxon>
        <taxon>Poaceae</taxon>
        <taxon>PACMAD clade</taxon>
        <taxon>Arundinoideae</taxon>
        <taxon>Arundineae</taxon>
        <taxon>Arundo</taxon>
    </lineage>
</organism>
<dbReference type="AlphaFoldDB" id="A0A0A8Y0C5"/>
<sequence length="29" mass="3255">MAPGSVDWFTVLFSPLCIVLSDSLQRLMK</sequence>
<dbReference type="EMBL" id="GBRH01279402">
    <property type="protein sequence ID" value="JAD18493.1"/>
    <property type="molecule type" value="Transcribed_RNA"/>
</dbReference>
<evidence type="ECO:0000313" key="1">
    <source>
        <dbReference type="EMBL" id="JAD18493.1"/>
    </source>
</evidence>
<accession>A0A0A8Y0C5</accession>
<protein>
    <submittedName>
        <fullName evidence="1">Uncharacterized protein</fullName>
    </submittedName>
</protein>
<name>A0A0A8Y0C5_ARUDO</name>